<keyword evidence="8" id="KW-0998">Cell outer membrane</keyword>
<comment type="similarity">
    <text evidence="2">Belongs to the Gram-negative porin family.</text>
</comment>
<keyword evidence="7" id="KW-0472">Membrane</keyword>
<dbReference type="PANTHER" id="PTHR34501">
    <property type="entry name" value="PROTEIN YDDL-RELATED"/>
    <property type="match status" value="1"/>
</dbReference>
<dbReference type="AlphaFoldDB" id="A0A291E011"/>
<keyword evidence="4" id="KW-0812">Transmembrane</keyword>
<evidence type="ECO:0000256" key="2">
    <source>
        <dbReference type="ARBA" id="ARBA00007539"/>
    </source>
</evidence>
<dbReference type="PRINTS" id="PR00182">
    <property type="entry name" value="ECOLNEIPORIN"/>
</dbReference>
<dbReference type="Proteomes" id="UP000217979">
    <property type="component" value="Chromosome"/>
</dbReference>
<reference evidence="11 12" key="1">
    <citation type="submission" date="2017-09" db="EMBL/GenBank/DDBJ databases">
        <title>FDA dAtabase for Regulatory Grade micrObial Sequences (FDA-ARGOS): Supporting development and validation of Infectious Disease Dx tests.</title>
        <authorList>
            <person name="Minogue T."/>
            <person name="Wolcott M."/>
            <person name="Wasieloski L."/>
            <person name="Aguilar W."/>
            <person name="Moore D."/>
            <person name="Tallon L."/>
            <person name="Sadzewicz L."/>
            <person name="Ott S."/>
            <person name="Zhao X."/>
            <person name="Nagaraj S."/>
            <person name="Vavikolanu K."/>
            <person name="Aluvathingal J."/>
            <person name="Nadendla S."/>
            <person name="Sichtig H."/>
        </authorList>
    </citation>
    <scope>NUCLEOTIDE SEQUENCE [LARGE SCALE GENOMIC DNA]</scope>
    <source>
        <strain evidence="11 12">FDAARGOS_392</strain>
    </source>
</reference>
<evidence type="ECO:0000256" key="3">
    <source>
        <dbReference type="ARBA" id="ARBA00022452"/>
    </source>
</evidence>
<keyword evidence="3" id="KW-1134">Transmembrane beta strand</keyword>
<keyword evidence="6" id="KW-0813">Transport</keyword>
<proteinExistence type="inferred from homology"/>
<evidence type="ECO:0000256" key="10">
    <source>
        <dbReference type="SAM" id="SignalP"/>
    </source>
</evidence>
<feature type="signal peptide" evidence="10">
    <location>
        <begin position="1"/>
        <end position="22"/>
    </location>
</feature>
<organism evidence="11 12">
    <name type="scientific">Cedecea neteri</name>
    <dbReference type="NCBI Taxonomy" id="158822"/>
    <lineage>
        <taxon>Bacteria</taxon>
        <taxon>Pseudomonadati</taxon>
        <taxon>Pseudomonadota</taxon>
        <taxon>Gammaproteobacteria</taxon>
        <taxon>Enterobacterales</taxon>
        <taxon>Enterobacteriaceae</taxon>
        <taxon>Cedecea</taxon>
    </lineage>
</organism>
<dbReference type="InterPro" id="IPR001897">
    <property type="entry name" value="Porin_gammaproteobac"/>
</dbReference>
<protein>
    <submittedName>
        <fullName evidence="11">Phosphoporin PhoE</fullName>
    </submittedName>
</protein>
<evidence type="ECO:0000313" key="12">
    <source>
        <dbReference type="Proteomes" id="UP000217979"/>
    </source>
</evidence>
<gene>
    <name evidence="11" type="ORF">CO704_15495</name>
</gene>
<sequence length="373" mass="40227">MMKRNILAVVIPALLVAGAANAAEIYNKNGNKLDLYGKVTGERDFTTTGKKGNSDINYGQIGFKGETQINSDLTGFGQWEYRARANGGEGNQKNSTRLAFAGLKIKDFGSFDYGRNYGIVYDVESITDMAPIWSGMTTLGSSDNFMTGRSNGLLTYRNSNFFGLADGLNFAVQYQGKNDRDDVTQANGDGVGYSLGYDFGEGFSVIGAYSNSNRTTVGSSDSKPGQKADGRGSKAEAWAIGTKYDANNVYLAATYAETRNLTDQGSDLGFANKTQNLELVAQYQFDFGLRPAISYVQTKGKNLNQSGTFAGGSADMAKFIQIGTTYYFNKNFNVYADYLINLLDKDSSYVQNGGGLGGVGADDQFGVGVTYQF</sequence>
<dbReference type="InterPro" id="IPR023614">
    <property type="entry name" value="Porin_dom_sf"/>
</dbReference>
<evidence type="ECO:0000313" key="11">
    <source>
        <dbReference type="EMBL" id="ATF93410.1"/>
    </source>
</evidence>
<dbReference type="InterPro" id="IPR001702">
    <property type="entry name" value="Porin_Gram-ve"/>
</dbReference>
<dbReference type="Gene3D" id="2.40.160.10">
    <property type="entry name" value="Porin"/>
    <property type="match status" value="1"/>
</dbReference>
<evidence type="ECO:0000256" key="4">
    <source>
        <dbReference type="ARBA" id="ARBA00022692"/>
    </source>
</evidence>
<dbReference type="GO" id="GO:0046930">
    <property type="term" value="C:pore complex"/>
    <property type="evidence" value="ECO:0007669"/>
    <property type="project" value="UniProtKB-KW"/>
</dbReference>
<dbReference type="CDD" id="cd00342">
    <property type="entry name" value="gram_neg_porins"/>
    <property type="match status" value="1"/>
</dbReference>
<feature type="chain" id="PRO_5012448687" evidence="10">
    <location>
        <begin position="23"/>
        <end position="373"/>
    </location>
</feature>
<keyword evidence="5 10" id="KW-0732">Signal</keyword>
<feature type="region of interest" description="Disordered" evidence="9">
    <location>
        <begin position="213"/>
        <end position="232"/>
    </location>
</feature>
<keyword evidence="6" id="KW-0626">Porin</keyword>
<dbReference type="InterPro" id="IPR050298">
    <property type="entry name" value="Gram-neg_bact_OMP"/>
</dbReference>
<feature type="compositionally biased region" description="Polar residues" evidence="9">
    <location>
        <begin position="213"/>
        <end position="223"/>
    </location>
</feature>
<dbReference type="PANTHER" id="PTHR34501:SF8">
    <property type="entry name" value="OUTER MEMBRANE PORIN N-RELATED"/>
    <property type="match status" value="1"/>
</dbReference>
<evidence type="ECO:0000256" key="6">
    <source>
        <dbReference type="ARBA" id="ARBA00023114"/>
    </source>
</evidence>
<dbReference type="InterPro" id="IPR033900">
    <property type="entry name" value="Gram_neg_porin_domain"/>
</dbReference>
<evidence type="ECO:0000256" key="7">
    <source>
        <dbReference type="ARBA" id="ARBA00023136"/>
    </source>
</evidence>
<evidence type="ECO:0000256" key="8">
    <source>
        <dbReference type="ARBA" id="ARBA00023237"/>
    </source>
</evidence>
<name>A0A291E011_9ENTR</name>
<comment type="subcellular location">
    <subcellularLocation>
        <location evidence="1">Cell outer membrane</location>
        <topology evidence="1">Multi-pass membrane protein</topology>
    </subcellularLocation>
</comment>
<dbReference type="GO" id="GO:0034220">
    <property type="term" value="P:monoatomic ion transmembrane transport"/>
    <property type="evidence" value="ECO:0007669"/>
    <property type="project" value="InterPro"/>
</dbReference>
<accession>A0A291E011</accession>
<dbReference type="GO" id="GO:0015288">
    <property type="term" value="F:porin activity"/>
    <property type="evidence" value="ECO:0007669"/>
    <property type="project" value="UniProtKB-KW"/>
</dbReference>
<dbReference type="PRINTS" id="PR00183">
    <property type="entry name" value="ECOLIPORIN"/>
</dbReference>
<evidence type="ECO:0000256" key="5">
    <source>
        <dbReference type="ARBA" id="ARBA00022729"/>
    </source>
</evidence>
<dbReference type="Pfam" id="PF00267">
    <property type="entry name" value="Porin_1"/>
    <property type="match status" value="1"/>
</dbReference>
<dbReference type="RefSeq" id="WP_061274150.1">
    <property type="nucleotide sequence ID" value="NZ_CP023525.1"/>
</dbReference>
<dbReference type="EMBL" id="CP023525">
    <property type="protein sequence ID" value="ATF93410.1"/>
    <property type="molecule type" value="Genomic_DNA"/>
</dbReference>
<evidence type="ECO:0000256" key="1">
    <source>
        <dbReference type="ARBA" id="ARBA00004571"/>
    </source>
</evidence>
<evidence type="ECO:0000256" key="9">
    <source>
        <dbReference type="SAM" id="MobiDB-lite"/>
    </source>
</evidence>
<dbReference type="GO" id="GO:0009279">
    <property type="term" value="C:cell outer membrane"/>
    <property type="evidence" value="ECO:0007669"/>
    <property type="project" value="UniProtKB-SubCell"/>
</dbReference>
<keyword evidence="6" id="KW-0406">Ion transport</keyword>
<dbReference type="SUPFAM" id="SSF56935">
    <property type="entry name" value="Porins"/>
    <property type="match status" value="1"/>
</dbReference>